<evidence type="ECO:0000313" key="9">
    <source>
        <dbReference type="Proteomes" id="UP000472580"/>
    </source>
</evidence>
<reference evidence="8 9" key="1">
    <citation type="submission" date="2019-12" db="EMBL/GenBank/DDBJ databases">
        <title>Microbes associate with the intestines of laboratory mice.</title>
        <authorList>
            <person name="Navarre W."/>
            <person name="Wong E."/>
        </authorList>
    </citation>
    <scope>NUCLEOTIDE SEQUENCE [LARGE SCALE GENOMIC DNA]</scope>
    <source>
        <strain evidence="8 9">NM82_D38</strain>
    </source>
</reference>
<dbReference type="RefSeq" id="WP_160335478.1">
    <property type="nucleotide sequence ID" value="NZ_WSRP01000020.1"/>
</dbReference>
<keyword evidence="9" id="KW-1185">Reference proteome</keyword>
<feature type="transmembrane region" description="Helical" evidence="7">
    <location>
        <begin position="37"/>
        <end position="55"/>
    </location>
</feature>
<dbReference type="CDD" id="cd16429">
    <property type="entry name" value="VirB10"/>
    <property type="match status" value="1"/>
</dbReference>
<organism evidence="8 9">
    <name type="scientific">Parasutterella muris</name>
    <dbReference type="NCBI Taxonomy" id="2565572"/>
    <lineage>
        <taxon>Bacteria</taxon>
        <taxon>Pseudomonadati</taxon>
        <taxon>Pseudomonadota</taxon>
        <taxon>Betaproteobacteria</taxon>
        <taxon>Burkholderiales</taxon>
        <taxon>Sutterellaceae</taxon>
        <taxon>Parasutterella</taxon>
    </lineage>
</organism>
<dbReference type="EMBL" id="WSRP01000020">
    <property type="protein sequence ID" value="MVX57046.1"/>
    <property type="molecule type" value="Genomic_DNA"/>
</dbReference>
<evidence type="ECO:0000256" key="2">
    <source>
        <dbReference type="ARBA" id="ARBA00010265"/>
    </source>
</evidence>
<accession>A0A6L6YHC1</accession>
<name>A0A6L6YHC1_9BURK</name>
<dbReference type="Pfam" id="PF03743">
    <property type="entry name" value="TrbI"/>
    <property type="match status" value="1"/>
</dbReference>
<dbReference type="Proteomes" id="UP000472580">
    <property type="component" value="Unassembled WGS sequence"/>
</dbReference>
<dbReference type="NCBIfam" id="NF038091">
    <property type="entry name" value="T4SS_VirB10"/>
    <property type="match status" value="1"/>
</dbReference>
<evidence type="ECO:0000256" key="5">
    <source>
        <dbReference type="ARBA" id="ARBA00022989"/>
    </source>
</evidence>
<keyword evidence="5 7" id="KW-1133">Transmembrane helix</keyword>
<keyword evidence="4 7" id="KW-0812">Transmembrane</keyword>
<dbReference type="Gene3D" id="2.40.128.260">
    <property type="entry name" value="Type IV secretion system, VirB10/TraB/TrbI"/>
    <property type="match status" value="2"/>
</dbReference>
<evidence type="ECO:0000313" key="8">
    <source>
        <dbReference type="EMBL" id="MVX57046.1"/>
    </source>
</evidence>
<dbReference type="GO" id="GO:0005886">
    <property type="term" value="C:plasma membrane"/>
    <property type="evidence" value="ECO:0007669"/>
    <property type="project" value="UniProtKB-SubCell"/>
</dbReference>
<dbReference type="OrthoDB" id="9766860at2"/>
<comment type="similarity">
    <text evidence="2">Belongs to the TrbI/VirB10 family.</text>
</comment>
<dbReference type="InterPro" id="IPR005498">
    <property type="entry name" value="T4SS_VirB10/TraB/TrbI"/>
</dbReference>
<evidence type="ECO:0000256" key="1">
    <source>
        <dbReference type="ARBA" id="ARBA00004162"/>
    </source>
</evidence>
<dbReference type="InterPro" id="IPR047695">
    <property type="entry name" value="T4SS_VirB10/PtlG"/>
</dbReference>
<evidence type="ECO:0000256" key="7">
    <source>
        <dbReference type="SAM" id="Phobius"/>
    </source>
</evidence>
<gene>
    <name evidence="8" type="ORF">E5987_07460</name>
</gene>
<evidence type="ECO:0000256" key="6">
    <source>
        <dbReference type="ARBA" id="ARBA00023136"/>
    </source>
</evidence>
<dbReference type="AlphaFoldDB" id="A0A6L6YHC1"/>
<comment type="caution">
    <text evidence="8">The sequence shown here is derived from an EMBL/GenBank/DDBJ whole genome shotgun (WGS) entry which is preliminary data.</text>
</comment>
<sequence length="394" mass="42952">MTDTTNKPNGTEAEKTESLGIPSVAARKQNNSRVGTFSALLLILVLLIVIGFGFYQKNKTNSKPDDKPQVERGFSSKSLTLLPLSEIQPIEEPKPVIKESEPQPVQLQQPEPQIVPLSVPDRAIAMKEEKKEPTLEEKRNMAPMMGQASSIASDTETKGLAASFREEGYNSGQGGGGKLGNLLSSVSTPATRAAMMPDRNLLLAKGTFIDCILETKLDTTVPGMTSCVLPRDIYSANGKVLLLERGSKAIGEYKGAVENGLNRIFVLWTQIQTPKGVRINLDSPATDSLGGAGMAGDIDFHWWARFGNALLFTLVQDAFEFGMTKQSENNGGVNYYQNSEDGMKEIIREAMRQSGNIPPTLTKNQGERVGIFVARDVDFSTVYRLNPIKNGEQP</sequence>
<evidence type="ECO:0000256" key="3">
    <source>
        <dbReference type="ARBA" id="ARBA00022475"/>
    </source>
</evidence>
<protein>
    <submittedName>
        <fullName evidence="8">Conjugal transfer protein TrbI</fullName>
    </submittedName>
</protein>
<proteinExistence type="inferred from homology"/>
<keyword evidence="3" id="KW-1003">Cell membrane</keyword>
<dbReference type="InterPro" id="IPR042217">
    <property type="entry name" value="T4SS_VirB10/TrbI"/>
</dbReference>
<comment type="subcellular location">
    <subcellularLocation>
        <location evidence="1">Cell membrane</location>
        <topology evidence="1">Single-pass membrane protein</topology>
    </subcellularLocation>
</comment>
<evidence type="ECO:0000256" key="4">
    <source>
        <dbReference type="ARBA" id="ARBA00022692"/>
    </source>
</evidence>
<keyword evidence="6 7" id="KW-0472">Membrane</keyword>